<feature type="domain" description="PPC" evidence="7">
    <location>
        <begin position="135"/>
        <end position="274"/>
    </location>
</feature>
<accession>A0AAV3RSX2</accession>
<dbReference type="PROSITE" id="PS51742">
    <property type="entry name" value="PPC"/>
    <property type="match status" value="1"/>
</dbReference>
<dbReference type="CDD" id="cd11378">
    <property type="entry name" value="DUF296"/>
    <property type="match status" value="1"/>
</dbReference>
<keyword evidence="2 6" id="KW-0805">Transcription regulation</keyword>
<keyword evidence="3 6" id="KW-0238">DNA-binding</keyword>
<evidence type="ECO:0000259" key="7">
    <source>
        <dbReference type="PROSITE" id="PS51742"/>
    </source>
</evidence>
<evidence type="ECO:0000256" key="3">
    <source>
        <dbReference type="ARBA" id="ARBA00023125"/>
    </source>
</evidence>
<proteinExistence type="predicted"/>
<evidence type="ECO:0000313" key="9">
    <source>
        <dbReference type="Proteomes" id="UP001454036"/>
    </source>
</evidence>
<keyword evidence="5 6" id="KW-0539">Nucleus</keyword>
<keyword evidence="9" id="KW-1185">Reference proteome</keyword>
<dbReference type="InterPro" id="IPR039605">
    <property type="entry name" value="AHL"/>
</dbReference>
<dbReference type="EMBL" id="BAABME010011979">
    <property type="protein sequence ID" value="GAA0184554.1"/>
    <property type="molecule type" value="Genomic_DNA"/>
</dbReference>
<evidence type="ECO:0000256" key="1">
    <source>
        <dbReference type="ARBA" id="ARBA00004123"/>
    </source>
</evidence>
<reference evidence="8 9" key="1">
    <citation type="submission" date="2024-01" db="EMBL/GenBank/DDBJ databases">
        <title>The complete chloroplast genome sequence of Lithospermum erythrorhizon: insights into the phylogenetic relationship among Boraginaceae species and the maternal lineages of purple gromwells.</title>
        <authorList>
            <person name="Okada T."/>
            <person name="Watanabe K."/>
        </authorList>
    </citation>
    <scope>NUCLEOTIDE SEQUENCE [LARGE SCALE GENOMIC DNA]</scope>
</reference>
<dbReference type="AlphaFoldDB" id="A0AAV3RSX2"/>
<organism evidence="8 9">
    <name type="scientific">Lithospermum erythrorhizon</name>
    <name type="common">Purple gromwell</name>
    <name type="synonym">Lithospermum officinale var. erythrorhizon</name>
    <dbReference type="NCBI Taxonomy" id="34254"/>
    <lineage>
        <taxon>Eukaryota</taxon>
        <taxon>Viridiplantae</taxon>
        <taxon>Streptophyta</taxon>
        <taxon>Embryophyta</taxon>
        <taxon>Tracheophyta</taxon>
        <taxon>Spermatophyta</taxon>
        <taxon>Magnoliopsida</taxon>
        <taxon>eudicotyledons</taxon>
        <taxon>Gunneridae</taxon>
        <taxon>Pentapetalae</taxon>
        <taxon>asterids</taxon>
        <taxon>lamiids</taxon>
        <taxon>Boraginales</taxon>
        <taxon>Boraginaceae</taxon>
        <taxon>Boraginoideae</taxon>
        <taxon>Lithospermeae</taxon>
        <taxon>Lithospermum</taxon>
    </lineage>
</organism>
<dbReference type="Gene3D" id="3.30.1330.80">
    <property type="entry name" value="Hypothetical protein, similar to alpha- acetolactate decarboxylase, domain 2"/>
    <property type="match status" value="1"/>
</dbReference>
<dbReference type="PANTHER" id="PTHR31500:SF18">
    <property type="entry name" value="AT-HOOK MOTIF NUCLEAR-LOCALIZED PROTEIN 3"/>
    <property type="match status" value="1"/>
</dbReference>
<evidence type="ECO:0000256" key="5">
    <source>
        <dbReference type="ARBA" id="ARBA00023242"/>
    </source>
</evidence>
<comment type="caution">
    <text evidence="8">The sequence shown here is derived from an EMBL/GenBank/DDBJ whole genome shotgun (WGS) entry which is preliminary data.</text>
</comment>
<dbReference type="SUPFAM" id="SSF117856">
    <property type="entry name" value="AF0104/ALDC/Ptd012-like"/>
    <property type="match status" value="1"/>
</dbReference>
<name>A0AAV3RSX2_LITER</name>
<dbReference type="FunFam" id="3.30.1330.80:FF:000003">
    <property type="entry name" value="AT-hook motif nuclear-localized protein 1-like"/>
    <property type="match status" value="1"/>
</dbReference>
<dbReference type="Proteomes" id="UP001454036">
    <property type="component" value="Unassembled WGS sequence"/>
</dbReference>
<evidence type="ECO:0000256" key="6">
    <source>
        <dbReference type="RuleBase" id="RU367031"/>
    </source>
</evidence>
<comment type="domain">
    <text evidence="6">The PPC domain mediates interactions between AHL proteins.</text>
</comment>
<dbReference type="GO" id="GO:0005634">
    <property type="term" value="C:nucleus"/>
    <property type="evidence" value="ECO:0007669"/>
    <property type="project" value="UniProtKB-SubCell"/>
</dbReference>
<comment type="function">
    <text evidence="6">Transcription factor that specifically binds AT-rich DNA sequences related to the nuclear matrix attachment regions (MARs).</text>
</comment>
<dbReference type="GO" id="GO:0003680">
    <property type="term" value="F:minor groove of adenine-thymine-rich DNA binding"/>
    <property type="evidence" value="ECO:0007669"/>
    <property type="project" value="UniProtKB-UniRule"/>
</dbReference>
<gene>
    <name evidence="8" type="ORF">LIER_31842</name>
</gene>
<evidence type="ECO:0000256" key="2">
    <source>
        <dbReference type="ARBA" id="ARBA00023015"/>
    </source>
</evidence>
<protein>
    <recommendedName>
        <fullName evidence="6">AT-hook motif nuclear-localized protein</fullName>
    </recommendedName>
</protein>
<dbReference type="PANTHER" id="PTHR31500">
    <property type="entry name" value="AT-HOOK MOTIF NUCLEAR-LOCALIZED PROTEIN 9"/>
    <property type="match status" value="1"/>
</dbReference>
<evidence type="ECO:0000256" key="4">
    <source>
        <dbReference type="ARBA" id="ARBA00023163"/>
    </source>
</evidence>
<sequence>MEERELMNNVGLIGQVGEALESYRVEPRNEAHNQTSGSEQGALPPVLTESVMPATPISVAGVGSEVKKKRGRPKKYGLYGLNAGTLSPTPISASIPLSGDYSGFQHNTTLPMEPPKKKKKLEYENPGDQLEYSVGGNFTPHLINVKTGEDVAMKILSFAQQGNRAICILASNGPISNVTLRQPNSSGGTLTYEGLFEILSLTGSFIPSDNGVSKSRSGGMSVSLVGPDGRVLGGGLAGMLVAAGPIQVIIGSFIPGQEQQQKPKKQKYELKAGYTPVLTKTESVERNKGMFGGSMQNMSSSASFHGDNMTTINFGDGAKISAPGNISFAGSDSTE</sequence>
<dbReference type="InterPro" id="IPR005175">
    <property type="entry name" value="PPC_dom"/>
</dbReference>
<keyword evidence="4 6" id="KW-0804">Transcription</keyword>
<evidence type="ECO:0000313" key="8">
    <source>
        <dbReference type="EMBL" id="GAA0184554.1"/>
    </source>
</evidence>
<dbReference type="Pfam" id="PF03479">
    <property type="entry name" value="PCC"/>
    <property type="match status" value="1"/>
</dbReference>
<comment type="subcellular location">
    <subcellularLocation>
        <location evidence="1 6">Nucleus</location>
    </subcellularLocation>
</comment>